<evidence type="ECO:0000313" key="1">
    <source>
        <dbReference type="EMBL" id="EHN59032.1"/>
    </source>
</evidence>
<dbReference type="STRING" id="336988.NT96_05585"/>
<organism evidence="1 2">
    <name type="scientific">Oenococcus kitaharae DSM 17330</name>
    <dbReference type="NCBI Taxonomy" id="1045004"/>
    <lineage>
        <taxon>Bacteria</taxon>
        <taxon>Bacillati</taxon>
        <taxon>Bacillota</taxon>
        <taxon>Bacilli</taxon>
        <taxon>Lactobacillales</taxon>
        <taxon>Lactobacillaceae</taxon>
        <taxon>Oenococcus</taxon>
    </lineage>
</organism>
<proteinExistence type="predicted"/>
<gene>
    <name evidence="1" type="ORF">OKIT_0928</name>
</gene>
<dbReference type="PATRIC" id="fig|1045004.4.peg.927"/>
<dbReference type="OrthoDB" id="2475196at2"/>
<dbReference type="HOGENOM" id="CLU_766903_0_0_9"/>
<dbReference type="Proteomes" id="UP000004959">
    <property type="component" value="Chromosome"/>
</dbReference>
<dbReference type="InterPro" id="IPR001387">
    <property type="entry name" value="Cro/C1-type_HTH"/>
</dbReference>
<dbReference type="CDD" id="cd00093">
    <property type="entry name" value="HTH_XRE"/>
    <property type="match status" value="1"/>
</dbReference>
<evidence type="ECO:0000313" key="2">
    <source>
        <dbReference type="Proteomes" id="UP000004959"/>
    </source>
</evidence>
<protein>
    <submittedName>
        <fullName evidence="1">Uncharacterized protein</fullName>
    </submittedName>
</protein>
<dbReference type="AlphaFoldDB" id="G9WJI7"/>
<reference evidence="1 2" key="1">
    <citation type="journal article" date="2012" name="PLoS ONE">
        <title>Functional divergence in the genus oenococcus as predicted by genome sequencing of the newly-described species, Oenococcus kitaharae.</title>
        <authorList>
            <person name="Borneman A.R."/>
            <person name="McCarthy J.M."/>
            <person name="Chambers P.J."/>
            <person name="Bartowsky E.J."/>
        </authorList>
    </citation>
    <scope>NUCLEOTIDE SEQUENCE [LARGE SCALE GENOMIC DNA]</scope>
    <source>
        <strain evidence="2">DSM17330</strain>
    </source>
</reference>
<accession>G9WJI7</accession>
<comment type="caution">
    <text evidence="1">The sequence shown here is derived from an EMBL/GenBank/DDBJ whole genome shotgun (WGS) entry which is preliminary data.</text>
</comment>
<name>G9WJI7_9LACO</name>
<dbReference type="RefSeq" id="WP_007745715.1">
    <property type="nucleotide sequence ID" value="NZ_ATZG01000004.1"/>
</dbReference>
<dbReference type="InterPro" id="IPR010982">
    <property type="entry name" value="Lambda_DNA-bd_dom_sf"/>
</dbReference>
<keyword evidence="2" id="KW-1185">Reference proteome</keyword>
<dbReference type="Gene3D" id="1.10.260.40">
    <property type="entry name" value="lambda repressor-like DNA-binding domains"/>
    <property type="match status" value="1"/>
</dbReference>
<dbReference type="GO" id="GO:0003677">
    <property type="term" value="F:DNA binding"/>
    <property type="evidence" value="ECO:0007669"/>
    <property type="project" value="InterPro"/>
</dbReference>
<dbReference type="EMBL" id="AFVZ01000001">
    <property type="protein sequence ID" value="EHN59032.1"/>
    <property type="molecule type" value="Genomic_DNA"/>
</dbReference>
<dbReference type="SUPFAM" id="SSF47413">
    <property type="entry name" value="lambda repressor-like DNA-binding domains"/>
    <property type="match status" value="1"/>
</dbReference>
<sequence>MSEKEPSFTGKKIEKLRHKMGISQGKLVKRFNDLHIAEGHSQPLTLTDKAVSNWEKGQNRVDGKYIRGLSQIFDRPPYELLFDADELIKPIKLCLDMYLEKLNDVDFNEYADYSEHEFDYIFEDLSVKKRKIIQRNIEGIFGLVGEFDVNTYFLINDFRFLKTPESIQFVKNQLKDEAYKRLDVIKVSMYGWSKKDEVSDMQSFNGDNPFDAYISRKMHRIFSLGIFAPYFLDMARITSNYIGFLKFMSSCGLGNDGTENIHYSSLDKDQNGDYFTYIGSRVPNFEVSYYHSFKKIMLETKQQLQKNFRDIFELQKKEDYHKIIESLEQTEKRLDNISDKVDENDISRALHEAYLSEKDNS</sequence>